<dbReference type="GO" id="GO:0004867">
    <property type="term" value="F:serine-type endopeptidase inhibitor activity"/>
    <property type="evidence" value="ECO:0007669"/>
    <property type="project" value="InterPro"/>
</dbReference>
<protein>
    <recommendedName>
        <fullName evidence="2">Serpin domain-containing protein</fullName>
    </recommendedName>
</protein>
<dbReference type="InterPro" id="IPR042178">
    <property type="entry name" value="Serpin_sf_1"/>
</dbReference>
<dbReference type="Pfam" id="PF00079">
    <property type="entry name" value="Serpin"/>
    <property type="match status" value="1"/>
</dbReference>
<dbReference type="InterPro" id="IPR042185">
    <property type="entry name" value="Serpin_sf_2"/>
</dbReference>
<organism evidence="3 4">
    <name type="scientific">Eleutherodactylus coqui</name>
    <name type="common">Puerto Rican coqui</name>
    <dbReference type="NCBI Taxonomy" id="57060"/>
    <lineage>
        <taxon>Eukaryota</taxon>
        <taxon>Metazoa</taxon>
        <taxon>Chordata</taxon>
        <taxon>Craniata</taxon>
        <taxon>Vertebrata</taxon>
        <taxon>Euteleostomi</taxon>
        <taxon>Amphibia</taxon>
        <taxon>Batrachia</taxon>
        <taxon>Anura</taxon>
        <taxon>Neobatrachia</taxon>
        <taxon>Hyloidea</taxon>
        <taxon>Eleutherodactylidae</taxon>
        <taxon>Eleutherodactylinae</taxon>
        <taxon>Eleutherodactylus</taxon>
        <taxon>Eleutherodactylus</taxon>
    </lineage>
</organism>
<accession>A0A8J6B1V2</accession>
<feature type="non-terminal residue" evidence="3">
    <location>
        <position position="193"/>
    </location>
</feature>
<dbReference type="Proteomes" id="UP000770717">
    <property type="component" value="Unassembled WGS sequence"/>
</dbReference>
<dbReference type="GO" id="GO:0005615">
    <property type="term" value="C:extracellular space"/>
    <property type="evidence" value="ECO:0007669"/>
    <property type="project" value="InterPro"/>
</dbReference>
<gene>
    <name evidence="3" type="ORF">GDO78_013871</name>
</gene>
<sequence length="193" mass="21995">MDYISKKINQFGVDLSNELRRSESDKNRLFSPLSISKALSLMLLGSTGDTAAQIEKEYVRSAEELYQAKVKTVDFGEDKTRQEINSWVEEKTDRKIKDLFPENSLDKSSSLILVDAVYFKGLWKKKFNEKNTINAPFYLTKDSQKSVPMMSQTGKFNVGAIDEIDALIIELPYEANDLSMFMILPNETDGLQK</sequence>
<keyword evidence="4" id="KW-1185">Reference proteome</keyword>
<dbReference type="AlphaFoldDB" id="A0A8J6B1V2"/>
<evidence type="ECO:0000256" key="1">
    <source>
        <dbReference type="RuleBase" id="RU000411"/>
    </source>
</evidence>
<dbReference type="SUPFAM" id="SSF56574">
    <property type="entry name" value="Serpins"/>
    <property type="match status" value="1"/>
</dbReference>
<feature type="domain" description="Serpin" evidence="2">
    <location>
        <begin position="13"/>
        <end position="193"/>
    </location>
</feature>
<evidence type="ECO:0000259" key="2">
    <source>
        <dbReference type="SMART" id="SM00093"/>
    </source>
</evidence>
<comment type="similarity">
    <text evidence="1">Belongs to the serpin family.</text>
</comment>
<reference evidence="3" key="1">
    <citation type="thesis" date="2020" institute="ProQuest LLC" country="789 East Eisenhower Parkway, Ann Arbor, MI, USA">
        <title>Comparative Genomics and Chromosome Evolution.</title>
        <authorList>
            <person name="Mudd A.B."/>
        </authorList>
    </citation>
    <scope>NUCLEOTIDE SEQUENCE</scope>
    <source>
        <strain evidence="3">HN-11 Male</strain>
        <tissue evidence="3">Kidney and liver</tissue>
    </source>
</reference>
<dbReference type="OrthoDB" id="671595at2759"/>
<dbReference type="SMART" id="SM00093">
    <property type="entry name" value="SERPIN"/>
    <property type="match status" value="1"/>
</dbReference>
<dbReference type="InterPro" id="IPR036186">
    <property type="entry name" value="Serpin_sf"/>
</dbReference>
<evidence type="ECO:0000313" key="3">
    <source>
        <dbReference type="EMBL" id="KAG9462557.1"/>
    </source>
</evidence>
<dbReference type="PANTHER" id="PTHR11461:SF384">
    <property type="entry name" value="LEUKOCYTE ELASTASE INHIBITOR"/>
    <property type="match status" value="1"/>
</dbReference>
<comment type="caution">
    <text evidence="3">The sequence shown here is derived from an EMBL/GenBank/DDBJ whole genome shotgun (WGS) entry which is preliminary data.</text>
</comment>
<name>A0A8J6B1V2_ELECQ</name>
<dbReference type="InterPro" id="IPR023796">
    <property type="entry name" value="Serpin_dom"/>
</dbReference>
<dbReference type="Gene3D" id="2.30.39.10">
    <property type="entry name" value="Alpha-1-antitrypsin, domain 1"/>
    <property type="match status" value="1"/>
</dbReference>
<dbReference type="Gene3D" id="3.30.497.10">
    <property type="entry name" value="Antithrombin, subunit I, domain 2"/>
    <property type="match status" value="2"/>
</dbReference>
<dbReference type="EMBL" id="WNTK01010655">
    <property type="protein sequence ID" value="KAG9462557.1"/>
    <property type="molecule type" value="Genomic_DNA"/>
</dbReference>
<proteinExistence type="inferred from homology"/>
<dbReference type="PANTHER" id="PTHR11461">
    <property type="entry name" value="SERINE PROTEASE INHIBITOR, SERPIN"/>
    <property type="match status" value="1"/>
</dbReference>
<evidence type="ECO:0000313" key="4">
    <source>
        <dbReference type="Proteomes" id="UP000770717"/>
    </source>
</evidence>
<dbReference type="InterPro" id="IPR000215">
    <property type="entry name" value="Serpin_fam"/>
</dbReference>